<comment type="caution">
    <text evidence="7">The sequence shown here is derived from an EMBL/GenBank/DDBJ whole genome shotgun (WGS) entry which is preliminary data.</text>
</comment>
<dbReference type="RefSeq" id="WP_386425531.1">
    <property type="nucleotide sequence ID" value="NZ_JBHSBB010000003.1"/>
</dbReference>
<dbReference type="EMBL" id="JBHSBB010000003">
    <property type="protein sequence ID" value="MFC4030299.1"/>
    <property type="molecule type" value="Genomic_DNA"/>
</dbReference>
<gene>
    <name evidence="7" type="ORF">ACFO3J_02305</name>
</gene>
<evidence type="ECO:0000256" key="5">
    <source>
        <dbReference type="SAM" id="Coils"/>
    </source>
</evidence>
<dbReference type="PROSITE" id="PS51935">
    <property type="entry name" value="NLPC_P60"/>
    <property type="match status" value="1"/>
</dbReference>
<dbReference type="Pfam" id="PF00877">
    <property type="entry name" value="NLPC_P60"/>
    <property type="match status" value="1"/>
</dbReference>
<dbReference type="SUPFAM" id="SSF54001">
    <property type="entry name" value="Cysteine proteinases"/>
    <property type="match status" value="1"/>
</dbReference>
<evidence type="ECO:0000313" key="8">
    <source>
        <dbReference type="Proteomes" id="UP001595765"/>
    </source>
</evidence>
<dbReference type="PANTHER" id="PTHR47359">
    <property type="entry name" value="PEPTIDOGLYCAN DL-ENDOPEPTIDASE CWLO"/>
    <property type="match status" value="1"/>
</dbReference>
<feature type="coiled-coil region" evidence="5">
    <location>
        <begin position="153"/>
        <end position="180"/>
    </location>
</feature>
<comment type="similarity">
    <text evidence="1">Belongs to the peptidase C40 family.</text>
</comment>
<evidence type="ECO:0000256" key="1">
    <source>
        <dbReference type="ARBA" id="ARBA00007074"/>
    </source>
</evidence>
<evidence type="ECO:0000259" key="6">
    <source>
        <dbReference type="PROSITE" id="PS51935"/>
    </source>
</evidence>
<dbReference type="Gene3D" id="3.90.1720.10">
    <property type="entry name" value="endopeptidase domain like (from Nostoc punctiforme)"/>
    <property type="match status" value="1"/>
</dbReference>
<accession>A0ABV8HJ80</accession>
<dbReference type="PANTHER" id="PTHR47359:SF3">
    <property type="entry name" value="NLP_P60 DOMAIN-CONTAINING PROTEIN-RELATED"/>
    <property type="match status" value="1"/>
</dbReference>
<reference evidence="8" key="1">
    <citation type="journal article" date="2019" name="Int. J. Syst. Evol. Microbiol.">
        <title>The Global Catalogue of Microorganisms (GCM) 10K type strain sequencing project: providing services to taxonomists for standard genome sequencing and annotation.</title>
        <authorList>
            <consortium name="The Broad Institute Genomics Platform"/>
            <consortium name="The Broad Institute Genome Sequencing Center for Infectious Disease"/>
            <person name="Wu L."/>
            <person name="Ma J."/>
        </authorList>
    </citation>
    <scope>NUCLEOTIDE SEQUENCE [LARGE SCALE GENOMIC DNA]</scope>
    <source>
        <strain evidence="8">CGMCC 4.7237</strain>
    </source>
</reference>
<dbReference type="PROSITE" id="PS51318">
    <property type="entry name" value="TAT"/>
    <property type="match status" value="1"/>
</dbReference>
<keyword evidence="4" id="KW-0788">Thiol protease</keyword>
<dbReference type="InterPro" id="IPR051794">
    <property type="entry name" value="PG_Endopeptidase_C40"/>
</dbReference>
<keyword evidence="5" id="KW-0175">Coiled coil</keyword>
<evidence type="ECO:0000256" key="4">
    <source>
        <dbReference type="ARBA" id="ARBA00022807"/>
    </source>
</evidence>
<sequence length="353" mass="37671">MASHRRFPQPGLAARTTRVTVLSAAAAATAALSGGAAQIAAADPAGPAPDHASQLDRLDHLYQQAEQATQRYDAAQERATRLRTELSALQDRAAKGQHQVNRLRDELGALAASQYRDGVLDPSLVLLLSESPADYLDHVSTVNRIGDQQAGRLRQLQEAERALERQRHQAAAKLAELRQAGILLQDRKKAVQRSLASAQRILNTLSRAQRAEYLPGAGLRASRDRPLPAFADFPASSGRAALAVAAARSVVGAPYVWGGTGPHAFDCSGLMVYAYRQAGVALPRTSQEQLNSGTHVPLDRARPGDLVLYRGDASHVGMYVGGGQVVHAPYPGARVRYDPVGMMPITAVTRPAG</sequence>
<proteinExistence type="inferred from homology"/>
<keyword evidence="3" id="KW-0378">Hydrolase</keyword>
<dbReference type="InterPro" id="IPR006311">
    <property type="entry name" value="TAT_signal"/>
</dbReference>
<feature type="domain" description="NlpC/P60" evidence="6">
    <location>
        <begin position="237"/>
        <end position="353"/>
    </location>
</feature>
<keyword evidence="2" id="KW-0645">Protease</keyword>
<evidence type="ECO:0000256" key="2">
    <source>
        <dbReference type="ARBA" id="ARBA00022670"/>
    </source>
</evidence>
<feature type="coiled-coil region" evidence="5">
    <location>
        <begin position="58"/>
        <end position="106"/>
    </location>
</feature>
<protein>
    <submittedName>
        <fullName evidence="7">NlpC/P60 family protein</fullName>
    </submittedName>
</protein>
<keyword evidence="8" id="KW-1185">Reference proteome</keyword>
<organism evidence="7 8">
    <name type="scientific">Streptomyces polygonati</name>
    <dbReference type="NCBI Taxonomy" id="1617087"/>
    <lineage>
        <taxon>Bacteria</taxon>
        <taxon>Bacillati</taxon>
        <taxon>Actinomycetota</taxon>
        <taxon>Actinomycetes</taxon>
        <taxon>Kitasatosporales</taxon>
        <taxon>Streptomycetaceae</taxon>
        <taxon>Streptomyces</taxon>
    </lineage>
</organism>
<dbReference type="InterPro" id="IPR000064">
    <property type="entry name" value="NLP_P60_dom"/>
</dbReference>
<dbReference type="InterPro" id="IPR038765">
    <property type="entry name" value="Papain-like_cys_pep_sf"/>
</dbReference>
<dbReference type="Gene3D" id="6.10.250.3150">
    <property type="match status" value="1"/>
</dbReference>
<name>A0ABV8HJ80_9ACTN</name>
<dbReference type="Proteomes" id="UP001595765">
    <property type="component" value="Unassembled WGS sequence"/>
</dbReference>
<evidence type="ECO:0000313" key="7">
    <source>
        <dbReference type="EMBL" id="MFC4030299.1"/>
    </source>
</evidence>
<evidence type="ECO:0000256" key="3">
    <source>
        <dbReference type="ARBA" id="ARBA00022801"/>
    </source>
</evidence>